<organism evidence="1">
    <name type="scientific">Cacopsylla melanoneura</name>
    <dbReference type="NCBI Taxonomy" id="428564"/>
    <lineage>
        <taxon>Eukaryota</taxon>
        <taxon>Metazoa</taxon>
        <taxon>Ecdysozoa</taxon>
        <taxon>Arthropoda</taxon>
        <taxon>Hexapoda</taxon>
        <taxon>Insecta</taxon>
        <taxon>Pterygota</taxon>
        <taxon>Neoptera</taxon>
        <taxon>Paraneoptera</taxon>
        <taxon>Hemiptera</taxon>
        <taxon>Sternorrhyncha</taxon>
        <taxon>Psylloidea</taxon>
        <taxon>Psyllidae</taxon>
        <taxon>Psyllinae</taxon>
        <taxon>Cacopsylla</taxon>
    </lineage>
</organism>
<dbReference type="EMBL" id="HBUF01211266">
    <property type="protein sequence ID" value="CAG6665640.1"/>
    <property type="molecule type" value="Transcribed_RNA"/>
</dbReference>
<evidence type="ECO:0000313" key="1">
    <source>
        <dbReference type="EMBL" id="CAG6665640.1"/>
    </source>
</evidence>
<protein>
    <submittedName>
        <fullName evidence="1">Uncharacterized protein</fullName>
    </submittedName>
</protein>
<dbReference type="PANTHER" id="PTHR47331:SF1">
    <property type="entry name" value="GAG-LIKE PROTEIN"/>
    <property type="match status" value="1"/>
</dbReference>
<proteinExistence type="predicted"/>
<dbReference type="AlphaFoldDB" id="A0A8D8SCB6"/>
<name>A0A8D8SCB6_9HEMI</name>
<accession>A0A8D8SCB6</accession>
<sequence length="258" mass="29061">MSYLDKLFKFKPMKAESATNLNMFVDHFSGAVAALQNLQIPDLGDFLILALALGKLDPETTKQFEMFVKGTPIPTFEQLDKFVKEQARLLGRMPNSYVKVDQSPSNKFSHAKNVSPNHNVTHSFVVEKTKNCCACHKAFHPLFNCEAFLKLSPVQRFDLVKQNKFCINCLNANHIVTACKSNHTCNHCSSRHNTLLHFRDKQGAHQPSCSTEQNNRSPTNDTTTSCCTYSTIPCTSDQTVLLSTERQDTSSSYATRFR</sequence>
<reference evidence="1" key="1">
    <citation type="submission" date="2021-05" db="EMBL/GenBank/DDBJ databases">
        <authorList>
            <person name="Alioto T."/>
            <person name="Alioto T."/>
            <person name="Gomez Garrido J."/>
        </authorList>
    </citation>
    <scope>NUCLEOTIDE SEQUENCE</scope>
</reference>
<dbReference type="PANTHER" id="PTHR47331">
    <property type="entry name" value="PHD-TYPE DOMAIN-CONTAINING PROTEIN"/>
    <property type="match status" value="1"/>
</dbReference>